<name>A0ABY7HR08_9GAMM</name>
<keyword evidence="2" id="KW-1185">Reference proteome</keyword>
<evidence type="ECO:0000313" key="1">
    <source>
        <dbReference type="EMBL" id="WAT01286.1"/>
    </source>
</evidence>
<sequence length="66" mass="7463">MKTDSTPRDVDWAAYVSQMEAVLALELDDARRQELLAQFTRIAQMAQPLMDLPLDPLLEIAGVYRA</sequence>
<dbReference type="Pfam" id="PF13318">
    <property type="entry name" value="AtzG-like"/>
    <property type="match status" value="1"/>
</dbReference>
<evidence type="ECO:0000313" key="2">
    <source>
        <dbReference type="Proteomes" id="UP001164712"/>
    </source>
</evidence>
<proteinExistence type="predicted"/>
<dbReference type="InterPro" id="IPR025148">
    <property type="entry name" value="AtzG-like"/>
</dbReference>
<accession>A0ABY7HR08</accession>
<dbReference type="NCBIfam" id="NF033624">
    <property type="entry name" value="HpxX"/>
    <property type="match status" value="1"/>
</dbReference>
<dbReference type="Proteomes" id="UP001164712">
    <property type="component" value="Chromosome"/>
</dbReference>
<dbReference type="EMBL" id="CP114058">
    <property type="protein sequence ID" value="WAT01286.1"/>
    <property type="molecule type" value="Genomic_DNA"/>
</dbReference>
<protein>
    <submittedName>
        <fullName evidence="1">Oxalurate catabolism protein HpxX</fullName>
    </submittedName>
</protein>
<reference evidence="1" key="1">
    <citation type="submission" date="2022-12" db="EMBL/GenBank/DDBJ databases">
        <title>Complete genome sequence of an Australian strain of Rouxiella badensis DAR84756 and resolution of the R. badensis DSM100043 and R. chamberiensis DSM28324 genomes.</title>
        <authorList>
            <person name="Paul S."/>
            <person name="Anderson P.J."/>
            <person name="Maynard G."/>
            <person name="Dyall-Smith M."/>
            <person name="Kudinha T."/>
        </authorList>
    </citation>
    <scope>NUCLEOTIDE SEQUENCE</scope>
    <source>
        <strain evidence="1">DSM 28324</strain>
    </source>
</reference>
<dbReference type="RefSeq" id="WP_045049394.1">
    <property type="nucleotide sequence ID" value="NZ_CP114058.1"/>
</dbReference>
<organism evidence="1 2">
    <name type="scientific">Rouxiella chamberiensis</name>
    <dbReference type="NCBI Taxonomy" id="1513468"/>
    <lineage>
        <taxon>Bacteria</taxon>
        <taxon>Pseudomonadati</taxon>
        <taxon>Pseudomonadota</taxon>
        <taxon>Gammaproteobacteria</taxon>
        <taxon>Enterobacterales</taxon>
        <taxon>Yersiniaceae</taxon>
        <taxon>Rouxiella</taxon>
    </lineage>
</organism>
<gene>
    <name evidence="1" type="primary">hpxX</name>
    <name evidence="1" type="ORF">O1V66_00115</name>
</gene>